<dbReference type="GO" id="GO:0015297">
    <property type="term" value="F:antiporter activity"/>
    <property type="evidence" value="ECO:0007669"/>
    <property type="project" value="InterPro"/>
</dbReference>
<dbReference type="PANTHER" id="PTHR43549:SF3">
    <property type="entry name" value="MULTIDRUG RESISTANCE PROTEIN YPNP-RELATED"/>
    <property type="match status" value="1"/>
</dbReference>
<feature type="transmembrane region" description="Helical" evidence="7">
    <location>
        <begin position="235"/>
        <end position="257"/>
    </location>
</feature>
<name>A0AAW6ARV3_CLOSY</name>
<evidence type="ECO:0000313" key="8">
    <source>
        <dbReference type="EMBL" id="MDB2001180.1"/>
    </source>
</evidence>
<keyword evidence="6 7" id="KW-0472">Membrane</keyword>
<dbReference type="InterPro" id="IPR002528">
    <property type="entry name" value="MATE_fam"/>
</dbReference>
<dbReference type="GO" id="GO:0042910">
    <property type="term" value="F:xenobiotic transmembrane transporter activity"/>
    <property type="evidence" value="ECO:0007669"/>
    <property type="project" value="InterPro"/>
</dbReference>
<evidence type="ECO:0000256" key="7">
    <source>
        <dbReference type="SAM" id="Phobius"/>
    </source>
</evidence>
<keyword evidence="5 7" id="KW-1133">Transmembrane helix</keyword>
<feature type="transmembrane region" description="Helical" evidence="7">
    <location>
        <begin position="44"/>
        <end position="73"/>
    </location>
</feature>
<dbReference type="PANTHER" id="PTHR43549">
    <property type="entry name" value="MULTIDRUG RESISTANCE PROTEIN YPNP-RELATED"/>
    <property type="match status" value="1"/>
</dbReference>
<feature type="transmembrane region" description="Helical" evidence="7">
    <location>
        <begin position="277"/>
        <end position="297"/>
    </location>
</feature>
<dbReference type="NCBIfam" id="TIGR00797">
    <property type="entry name" value="matE"/>
    <property type="match status" value="1"/>
</dbReference>
<sequence>MAMEETPVWKLLIRLSAPVMLALLIQSIYNIVDSYFVARYSAEGLAALSIIFPIQLLMTALATGTGAGINILISRMDGAGDTKSQKDIISTGFFLGIMGALIFAAAGTPGIRIYYQISSEQELVREYGIQYAQIIFALSLGMFVEAAGTKMLQAKSDMVLPMCAQVAGAVLNIVLDPFLIFGYCGFPELGVRGAAVATVLGQWLAMAIVMIGFIRRYSPSFGRVTLHNCVRILKAGMPSILLQSLYTVYIVGLNLILKLFSEDAVTVLGIYYKLQTFFFIPLLGLQQVILPLISYNYGAGKMERARSVLRYSIVMSSVIMVVATAFFIIMPKSLLSIFSTREEILTIGTTAFRIIALSFIPASFGLIFSVYFQGINRGKESICITLLRQVVLLVPLAWFLHFAGLEWVWLTFPITEVIVLAACLALYTKQQSGNRH</sequence>
<feature type="transmembrane region" description="Helical" evidence="7">
    <location>
        <begin position="309"/>
        <end position="330"/>
    </location>
</feature>
<evidence type="ECO:0000313" key="9">
    <source>
        <dbReference type="Proteomes" id="UP001300871"/>
    </source>
</evidence>
<organism evidence="8 9">
    <name type="scientific">Clostridium symbiosum</name>
    <name type="common">Bacteroides symbiosus</name>
    <dbReference type="NCBI Taxonomy" id="1512"/>
    <lineage>
        <taxon>Bacteria</taxon>
        <taxon>Bacillati</taxon>
        <taxon>Bacillota</taxon>
        <taxon>Clostridia</taxon>
        <taxon>Lachnospirales</taxon>
        <taxon>Lachnospiraceae</taxon>
        <taxon>Otoolea</taxon>
    </lineage>
</organism>
<comment type="subcellular location">
    <subcellularLocation>
        <location evidence="1">Cell membrane</location>
        <topology evidence="1">Multi-pass membrane protein</topology>
    </subcellularLocation>
</comment>
<feature type="transmembrane region" description="Helical" evidence="7">
    <location>
        <begin position="407"/>
        <end position="427"/>
    </location>
</feature>
<evidence type="ECO:0000256" key="6">
    <source>
        <dbReference type="ARBA" id="ARBA00023136"/>
    </source>
</evidence>
<feature type="transmembrane region" description="Helical" evidence="7">
    <location>
        <begin position="193"/>
        <end position="214"/>
    </location>
</feature>
<accession>A0AAW6ARV3</accession>
<dbReference type="RefSeq" id="WP_073929989.1">
    <property type="nucleotide sequence ID" value="NZ_CABHNX010000135.1"/>
</dbReference>
<dbReference type="EMBL" id="JAQLGM010000033">
    <property type="protein sequence ID" value="MDB2001180.1"/>
    <property type="molecule type" value="Genomic_DNA"/>
</dbReference>
<dbReference type="InterPro" id="IPR048279">
    <property type="entry name" value="MdtK-like"/>
</dbReference>
<feature type="transmembrane region" description="Helical" evidence="7">
    <location>
        <begin position="350"/>
        <end position="372"/>
    </location>
</feature>
<dbReference type="PIRSF" id="PIRSF006603">
    <property type="entry name" value="DinF"/>
    <property type="match status" value="1"/>
</dbReference>
<feature type="transmembrane region" description="Helical" evidence="7">
    <location>
        <begin position="93"/>
        <end position="115"/>
    </location>
</feature>
<evidence type="ECO:0000256" key="1">
    <source>
        <dbReference type="ARBA" id="ARBA00004651"/>
    </source>
</evidence>
<comment type="caution">
    <text evidence="8">The sequence shown here is derived from an EMBL/GenBank/DDBJ whole genome shotgun (WGS) entry which is preliminary data.</text>
</comment>
<gene>
    <name evidence="8" type="ORF">PM006_13310</name>
</gene>
<feature type="transmembrane region" description="Helical" evidence="7">
    <location>
        <begin position="159"/>
        <end position="181"/>
    </location>
</feature>
<dbReference type="InterPro" id="IPR052031">
    <property type="entry name" value="Membrane_Transporter-Flippase"/>
</dbReference>
<dbReference type="Proteomes" id="UP001300871">
    <property type="component" value="Unassembled WGS sequence"/>
</dbReference>
<evidence type="ECO:0000256" key="4">
    <source>
        <dbReference type="ARBA" id="ARBA00022692"/>
    </source>
</evidence>
<proteinExistence type="predicted"/>
<feature type="transmembrane region" description="Helical" evidence="7">
    <location>
        <begin position="127"/>
        <end position="147"/>
    </location>
</feature>
<dbReference type="GO" id="GO:0005886">
    <property type="term" value="C:plasma membrane"/>
    <property type="evidence" value="ECO:0007669"/>
    <property type="project" value="UniProtKB-SubCell"/>
</dbReference>
<keyword evidence="2" id="KW-0813">Transport</keyword>
<evidence type="ECO:0000256" key="2">
    <source>
        <dbReference type="ARBA" id="ARBA00022448"/>
    </source>
</evidence>
<evidence type="ECO:0000256" key="3">
    <source>
        <dbReference type="ARBA" id="ARBA00022475"/>
    </source>
</evidence>
<feature type="transmembrane region" description="Helical" evidence="7">
    <location>
        <begin position="12"/>
        <end position="32"/>
    </location>
</feature>
<evidence type="ECO:0000256" key="5">
    <source>
        <dbReference type="ARBA" id="ARBA00022989"/>
    </source>
</evidence>
<reference evidence="8" key="1">
    <citation type="submission" date="2023-01" db="EMBL/GenBank/DDBJ databases">
        <title>Human gut microbiome strain richness.</title>
        <authorList>
            <person name="Chen-Liaw A."/>
        </authorList>
    </citation>
    <scope>NUCLEOTIDE SEQUENCE</scope>
    <source>
        <strain evidence="8">B1_m1001713B170214d0_201011</strain>
    </source>
</reference>
<dbReference type="Pfam" id="PF01554">
    <property type="entry name" value="MatE"/>
    <property type="match status" value="2"/>
</dbReference>
<keyword evidence="3" id="KW-1003">Cell membrane</keyword>
<protein>
    <submittedName>
        <fullName evidence="8">MATE family efflux transporter</fullName>
    </submittedName>
</protein>
<feature type="transmembrane region" description="Helical" evidence="7">
    <location>
        <begin position="384"/>
        <end position="401"/>
    </location>
</feature>
<keyword evidence="4 7" id="KW-0812">Transmembrane</keyword>
<dbReference type="AlphaFoldDB" id="A0AAW6ARV3"/>